<gene>
    <name evidence="1" type="ORF">SLI_0986</name>
</gene>
<protein>
    <submittedName>
        <fullName evidence="1">Uncharacterized protein</fullName>
    </submittedName>
</protein>
<sequence length="166" mass="19298">MKHPFDQALRKLALEAAEQATNDIGRIHTADFQNALIERLRQDQGLSEAVLYKASQALARDFGERRNPRRRRRDNGFYHPHSVMRLGQGIWVWMKDSTPTDMAQWALISSRNSVQVITAEADKQQYTLERTDAYRANPSIKRLSQLEETVFHYRQDPLDDLAFDEP</sequence>
<accession>A0A7U9H8U5</accession>
<name>A0A7U9H8U5_STRLI</name>
<organism evidence="1 2">
    <name type="scientific">Streptomyces lividans 1326</name>
    <dbReference type="NCBI Taxonomy" id="1200984"/>
    <lineage>
        <taxon>Bacteria</taxon>
        <taxon>Bacillati</taxon>
        <taxon>Actinomycetota</taxon>
        <taxon>Actinomycetes</taxon>
        <taxon>Kitasatosporales</taxon>
        <taxon>Streptomycetaceae</taxon>
        <taxon>Streptomyces</taxon>
    </lineage>
</organism>
<dbReference type="EMBL" id="CM001889">
    <property type="protein sequence ID" value="EOY45703.1"/>
    <property type="molecule type" value="Genomic_DNA"/>
</dbReference>
<reference evidence="2" key="1">
    <citation type="journal article" date="2013" name="Genome Biol. Evol.">
        <title>The genome sequence of Streptomyces lividans 66 reveals a novel tRNA-dependent peptide biosynthetic system within a metal-related genomic island.</title>
        <authorList>
            <person name="Cruz-Morales P."/>
            <person name="Vijgenboom E."/>
            <person name="Iruegas-Bocardo F."/>
            <person name="Girard G."/>
            <person name="Yanez-Guerra L.A."/>
            <person name="Ramos-Aboites H.E."/>
            <person name="Pernodet J.L."/>
            <person name="Anne J."/>
            <person name="van Wezel G.P."/>
            <person name="Barona-Gomez F."/>
        </authorList>
    </citation>
    <scope>NUCLEOTIDE SEQUENCE [LARGE SCALE GENOMIC DNA]</scope>
    <source>
        <strain evidence="2">1326</strain>
    </source>
</reference>
<dbReference type="Proteomes" id="UP000014062">
    <property type="component" value="Chromosome"/>
</dbReference>
<evidence type="ECO:0000313" key="1">
    <source>
        <dbReference type="EMBL" id="EOY45703.1"/>
    </source>
</evidence>
<dbReference type="RefSeq" id="WP_016325400.1">
    <property type="nucleotide sequence ID" value="NZ_CM001889.1"/>
</dbReference>
<dbReference type="AlphaFoldDB" id="A0A7U9H8U5"/>
<proteinExistence type="predicted"/>
<evidence type="ECO:0000313" key="2">
    <source>
        <dbReference type="Proteomes" id="UP000014062"/>
    </source>
</evidence>